<keyword evidence="7" id="KW-1185">Reference proteome</keyword>
<dbReference type="Ensembl" id="ENSCCAT00000000444.1">
    <property type="protein sequence ID" value="ENSCCAP00000000077.1"/>
    <property type="gene ID" value="ENSCCAG00000000428.1"/>
</dbReference>
<dbReference type="GO" id="GO:0005543">
    <property type="term" value="F:phospholipid binding"/>
    <property type="evidence" value="ECO:0007669"/>
    <property type="project" value="UniProtKB-ARBA"/>
</dbReference>
<dbReference type="GeneTree" id="ENSGT01100000266948"/>
<reference evidence="6" key="2">
    <citation type="submission" date="2025-09" db="UniProtKB">
        <authorList>
            <consortium name="Ensembl"/>
        </authorList>
    </citation>
    <scope>IDENTIFICATION</scope>
</reference>
<dbReference type="AlphaFoldDB" id="A0A2K5P8V9"/>
<sequence>METILIIRRCLQFNANQAFFLVSTPTSDVYGSEKDEDGFLYMVCATQETFGIKLSV</sequence>
<comment type="similarity">
    <text evidence="2">Belongs to the ATG8 family.</text>
</comment>
<evidence type="ECO:0000256" key="2">
    <source>
        <dbReference type="ARBA" id="ARBA00007293"/>
    </source>
</evidence>
<feature type="lipid moiety-binding region" description="Phosphatidylserine amidated glycine; alternate" evidence="5">
    <location>
        <position position="51"/>
    </location>
</feature>
<reference evidence="6" key="1">
    <citation type="submission" date="2025-08" db="UniProtKB">
        <authorList>
            <consortium name="Ensembl"/>
        </authorList>
    </citation>
    <scope>IDENTIFICATION</scope>
</reference>
<dbReference type="SUPFAM" id="SSF54236">
    <property type="entry name" value="Ubiquitin-like"/>
    <property type="match status" value="1"/>
</dbReference>
<dbReference type="OMA" id="CLQFNAN"/>
<dbReference type="Proteomes" id="UP000233040">
    <property type="component" value="Unassembled WGS sequence"/>
</dbReference>
<keyword evidence="4 5" id="KW-0449">Lipoprotein</keyword>
<protein>
    <recommendedName>
        <fullName evidence="8">Autophagy-related protein</fullName>
    </recommendedName>
</protein>
<evidence type="ECO:0000256" key="5">
    <source>
        <dbReference type="PIRSR" id="PIRSR604241-50"/>
    </source>
</evidence>
<evidence type="ECO:0008006" key="8">
    <source>
        <dbReference type="Google" id="ProtNLM"/>
    </source>
</evidence>
<dbReference type="Pfam" id="PF02991">
    <property type="entry name" value="ATG8"/>
    <property type="match status" value="1"/>
</dbReference>
<keyword evidence="3" id="KW-0472">Membrane</keyword>
<dbReference type="Gene3D" id="3.10.20.90">
    <property type="entry name" value="Phosphatidylinositol 3-kinase Catalytic Subunit, Chain A, domain 1"/>
    <property type="match status" value="1"/>
</dbReference>
<dbReference type="GO" id="GO:0031625">
    <property type="term" value="F:ubiquitin protein ligase binding"/>
    <property type="evidence" value="ECO:0007669"/>
    <property type="project" value="UniProtKB-ARBA"/>
</dbReference>
<proteinExistence type="inferred from homology"/>
<organism evidence="6 7">
    <name type="scientific">Cebus imitator</name>
    <name type="common">Panamanian white-faced capuchin</name>
    <name type="synonym">Cebus capucinus imitator</name>
    <dbReference type="NCBI Taxonomy" id="2715852"/>
    <lineage>
        <taxon>Eukaryota</taxon>
        <taxon>Metazoa</taxon>
        <taxon>Chordata</taxon>
        <taxon>Craniata</taxon>
        <taxon>Vertebrata</taxon>
        <taxon>Euteleostomi</taxon>
        <taxon>Mammalia</taxon>
        <taxon>Eutheria</taxon>
        <taxon>Euarchontoglires</taxon>
        <taxon>Primates</taxon>
        <taxon>Haplorrhini</taxon>
        <taxon>Platyrrhini</taxon>
        <taxon>Cebidae</taxon>
        <taxon>Cebinae</taxon>
        <taxon>Cebus</taxon>
    </lineage>
</organism>
<evidence type="ECO:0000313" key="6">
    <source>
        <dbReference type="Ensembl" id="ENSCCAP00000000077.1"/>
    </source>
</evidence>
<evidence type="ECO:0000256" key="3">
    <source>
        <dbReference type="ARBA" id="ARBA00023136"/>
    </source>
</evidence>
<dbReference type="GO" id="GO:0016020">
    <property type="term" value="C:membrane"/>
    <property type="evidence" value="ECO:0007669"/>
    <property type="project" value="UniProtKB-SubCell"/>
</dbReference>
<evidence type="ECO:0000256" key="4">
    <source>
        <dbReference type="ARBA" id="ARBA00023288"/>
    </source>
</evidence>
<dbReference type="STRING" id="9516.ENSCCAP00000000077"/>
<comment type="subcellular location">
    <subcellularLocation>
        <location evidence="1">Membrane</location>
    </subcellularLocation>
</comment>
<dbReference type="InterPro" id="IPR004241">
    <property type="entry name" value="Atg8-like"/>
</dbReference>
<evidence type="ECO:0000256" key="1">
    <source>
        <dbReference type="ARBA" id="ARBA00004370"/>
    </source>
</evidence>
<accession>A0A2K5P8V9</accession>
<name>A0A2K5P8V9_CEBIM</name>
<dbReference type="InterPro" id="IPR029071">
    <property type="entry name" value="Ubiquitin-like_domsf"/>
</dbReference>
<evidence type="ECO:0000313" key="7">
    <source>
        <dbReference type="Proteomes" id="UP000233040"/>
    </source>
</evidence>